<evidence type="ECO:0000256" key="1">
    <source>
        <dbReference type="SAM" id="MobiDB-lite"/>
    </source>
</evidence>
<sequence length="851" mass="96286">MDEQHFSVPLEESTALAKNVNQIVNDLNGMLKADARKSISTVGNSIDTLYKLFTEIQLWTSAQRWNQSHLVDLNPLIVRSSHSIQNAEKLLIDLKKTAAKKGIKRLLSGSKSKEIIRKLESLNPEFQDTVHALASSYYTKAGEPGLIPDIRKIPDSVPDAKSKNHDNSGKREVRAPVPKVRRIRKKLPPNPAELDLIPIIRVKQGAPSNTNAAREVGAETVIPTDQSDDKKIYIQIENLINKSGQSKSEIICLKGDAKVLDAVSLLHDMGYGRVCGFKTSDGSHIFPTFESCDSAIPVLITPGSSSYRMASGLQIGGHQRLVDFFNDFIEIHNHPRVDEGLFDIQLSDEYSHRSLRIASEHEPSIKSNIGFYATTAPKLKSSSRHMQDVEADRKIWMLQPVCRQNVCILPTPGGTQLGLSIESPAELLQYEQFAIRLYSDNANILKKKGRGQGEQDYLVAPLQEALSDIPMEGLEEDIVVEDGSQLEDLGEIQLQIAPKFNIDIKFSPYYASKENLDIFKTPSQLSQKIGSHLAMFIRTNDNETLLKKIYDSSLEHLKEKEDINFATHSFLNPSFSPKFAHEMELPYKEHISSPESPLIFHPVNAIPITTIAKDSHHNVRMKDRTYYFSPFLNFDQYLEVVRSKSRYFIAKPLIFYKTNKIYFNDKLAGQDKWANSASPRLIDLIPEGGTVTLVSTDEDNSAYIARGSVTTTRTTESDAARIISQLNAVRLSHMHSIPREEYKATMPAKWKYHIEQTTDPRIWNWDKSRVLKIKVVDFNAWDKKIKAEEAAAAAERYWKLRQEERDKQNWPVNGYTSYGGSGRWSFGEYNTKMPESSSYGRSWGDPYRDRP</sequence>
<feature type="region of interest" description="Disordered" evidence="1">
    <location>
        <begin position="829"/>
        <end position="851"/>
    </location>
</feature>
<accession>S8A9A0</accession>
<evidence type="ECO:0000313" key="2">
    <source>
        <dbReference type="EMBL" id="EPS39434.1"/>
    </source>
</evidence>
<feature type="non-terminal residue" evidence="2">
    <location>
        <position position="851"/>
    </location>
</feature>
<dbReference type="HOGENOM" id="CLU_362090_0_0_1"/>
<gene>
    <name evidence="2" type="ORF">H072_6753</name>
</gene>
<protein>
    <submittedName>
        <fullName evidence="2">Uncharacterized protein</fullName>
    </submittedName>
</protein>
<proteinExistence type="predicted"/>
<dbReference type="EMBL" id="AQGS01000471">
    <property type="protein sequence ID" value="EPS39434.1"/>
    <property type="molecule type" value="Genomic_DNA"/>
</dbReference>
<dbReference type="Proteomes" id="UP000015100">
    <property type="component" value="Unassembled WGS sequence"/>
</dbReference>
<keyword evidence="3" id="KW-1185">Reference proteome</keyword>
<dbReference type="AlphaFoldDB" id="S8A9A0"/>
<reference evidence="3" key="2">
    <citation type="submission" date="2013-04" db="EMBL/GenBank/DDBJ databases">
        <title>Genomic mechanisms accounting for the adaptation to parasitism in nematode-trapping fungi.</title>
        <authorList>
            <person name="Ahren D.G."/>
        </authorList>
    </citation>
    <scope>NUCLEOTIDE SEQUENCE [LARGE SCALE GENOMIC DNA]</scope>
    <source>
        <strain evidence="3">CBS 200.50</strain>
    </source>
</reference>
<comment type="caution">
    <text evidence="2">The sequence shown here is derived from an EMBL/GenBank/DDBJ whole genome shotgun (WGS) entry which is preliminary data.</text>
</comment>
<organism evidence="2 3">
    <name type="scientific">Dactylellina haptotyla (strain CBS 200.50)</name>
    <name type="common">Nematode-trapping fungus</name>
    <name type="synonym">Monacrosporium haptotylum</name>
    <dbReference type="NCBI Taxonomy" id="1284197"/>
    <lineage>
        <taxon>Eukaryota</taxon>
        <taxon>Fungi</taxon>
        <taxon>Dikarya</taxon>
        <taxon>Ascomycota</taxon>
        <taxon>Pezizomycotina</taxon>
        <taxon>Orbiliomycetes</taxon>
        <taxon>Orbiliales</taxon>
        <taxon>Orbiliaceae</taxon>
        <taxon>Dactylellina</taxon>
    </lineage>
</organism>
<reference evidence="2 3" key="1">
    <citation type="journal article" date="2013" name="PLoS Genet.">
        <title>Genomic mechanisms accounting for the adaptation to parasitism in nematode-trapping fungi.</title>
        <authorList>
            <person name="Meerupati T."/>
            <person name="Andersson K.M."/>
            <person name="Friman E."/>
            <person name="Kumar D."/>
            <person name="Tunlid A."/>
            <person name="Ahren D."/>
        </authorList>
    </citation>
    <scope>NUCLEOTIDE SEQUENCE [LARGE SCALE GENOMIC DNA]</scope>
    <source>
        <strain evidence="2 3">CBS 200.50</strain>
    </source>
</reference>
<name>S8A9A0_DACHA</name>
<feature type="region of interest" description="Disordered" evidence="1">
    <location>
        <begin position="149"/>
        <end position="174"/>
    </location>
</feature>
<evidence type="ECO:0000313" key="3">
    <source>
        <dbReference type="Proteomes" id="UP000015100"/>
    </source>
</evidence>